<evidence type="ECO:0000259" key="6">
    <source>
        <dbReference type="Pfam" id="PF00590"/>
    </source>
</evidence>
<dbReference type="PIRSF" id="PIRSF036428">
    <property type="entry name" value="CobL"/>
    <property type="match status" value="1"/>
</dbReference>
<proteinExistence type="predicted"/>
<dbReference type="Gene3D" id="3.40.1010.10">
    <property type="entry name" value="Cobalt-precorrin-4 Transmethylase, Domain 1"/>
    <property type="match status" value="1"/>
</dbReference>
<dbReference type="GO" id="GO:0008276">
    <property type="term" value="F:protein methyltransferase activity"/>
    <property type="evidence" value="ECO:0007669"/>
    <property type="project" value="InterPro"/>
</dbReference>
<dbReference type="UniPathway" id="UPA00148"/>
<evidence type="ECO:0000313" key="7">
    <source>
        <dbReference type="EMBL" id="AFU03289.1"/>
    </source>
</evidence>
<dbReference type="NCBIfam" id="TIGR02469">
    <property type="entry name" value="CbiT"/>
    <property type="match status" value="1"/>
</dbReference>
<keyword evidence="2" id="KW-0169">Cobalamin biosynthesis</keyword>
<organism evidence="7 8">
    <name type="scientific">Nocardia brasiliensis (strain ATCC 700358 / HUJEG-1)</name>
    <dbReference type="NCBI Taxonomy" id="1133849"/>
    <lineage>
        <taxon>Bacteria</taxon>
        <taxon>Bacillati</taxon>
        <taxon>Actinomycetota</taxon>
        <taxon>Actinomycetes</taxon>
        <taxon>Mycobacteriales</taxon>
        <taxon>Nocardiaceae</taxon>
        <taxon>Nocardia</taxon>
    </lineage>
</organism>
<dbReference type="GO" id="GO:0009236">
    <property type="term" value="P:cobalamin biosynthetic process"/>
    <property type="evidence" value="ECO:0007669"/>
    <property type="project" value="UniProtKB-UniPathway"/>
</dbReference>
<dbReference type="InterPro" id="IPR000878">
    <property type="entry name" value="4pyrrol_Mease"/>
</dbReference>
<dbReference type="SUPFAM" id="SSF53790">
    <property type="entry name" value="Tetrapyrrole methylase"/>
    <property type="match status" value="1"/>
</dbReference>
<dbReference type="STRING" id="1133849.O3I_026700"/>
<evidence type="ECO:0000256" key="3">
    <source>
        <dbReference type="ARBA" id="ARBA00022603"/>
    </source>
</evidence>
<accession>K0F1M0</accession>
<name>K0F1M0_NOCB7</name>
<keyword evidence="5" id="KW-0949">S-adenosyl-L-methionine</keyword>
<keyword evidence="3 7" id="KW-0489">Methyltransferase</keyword>
<keyword evidence="4 7" id="KW-0808">Transferase</keyword>
<dbReference type="InterPro" id="IPR014776">
    <property type="entry name" value="4pyrrole_Mease_sub2"/>
</dbReference>
<dbReference type="EMBL" id="CP003876">
    <property type="protein sequence ID" value="AFU03289.1"/>
    <property type="molecule type" value="Genomic_DNA"/>
</dbReference>
<protein>
    <submittedName>
        <fullName evidence="7">Precorrin-6y methyltransferase</fullName>
    </submittedName>
</protein>
<dbReference type="InterPro" id="IPR012818">
    <property type="entry name" value="CbiE"/>
</dbReference>
<dbReference type="SUPFAM" id="SSF53335">
    <property type="entry name" value="S-adenosyl-L-methionine-dependent methyltransferases"/>
    <property type="match status" value="1"/>
</dbReference>
<dbReference type="PANTHER" id="PTHR43182">
    <property type="entry name" value="COBALT-PRECORRIN-6B C(15)-METHYLTRANSFERASE (DECARBOXYLATING)"/>
    <property type="match status" value="1"/>
</dbReference>
<evidence type="ECO:0000256" key="4">
    <source>
        <dbReference type="ARBA" id="ARBA00022679"/>
    </source>
</evidence>
<dbReference type="Proteomes" id="UP000006304">
    <property type="component" value="Chromosome"/>
</dbReference>
<dbReference type="Gene3D" id="3.30.950.10">
    <property type="entry name" value="Methyltransferase, Cobalt-precorrin-4 Transmethylase, Domain 2"/>
    <property type="match status" value="1"/>
</dbReference>
<dbReference type="InterPro" id="IPR050714">
    <property type="entry name" value="Cobalamin_biosynth_MTase"/>
</dbReference>
<evidence type="ECO:0000256" key="5">
    <source>
        <dbReference type="ARBA" id="ARBA00022691"/>
    </source>
</evidence>
<dbReference type="Gene3D" id="3.40.50.150">
    <property type="entry name" value="Vaccinia Virus protein VP39"/>
    <property type="match status" value="1"/>
</dbReference>
<evidence type="ECO:0000313" key="8">
    <source>
        <dbReference type="Proteomes" id="UP000006304"/>
    </source>
</evidence>
<dbReference type="NCBIfam" id="TIGR02467">
    <property type="entry name" value="CbiE"/>
    <property type="match status" value="1"/>
</dbReference>
<dbReference type="InterPro" id="IPR029063">
    <property type="entry name" value="SAM-dependent_MTases_sf"/>
</dbReference>
<feature type="domain" description="Tetrapyrrole methylase" evidence="6">
    <location>
        <begin position="13"/>
        <end position="198"/>
    </location>
</feature>
<dbReference type="PANTHER" id="PTHR43182:SF1">
    <property type="entry name" value="COBALT-PRECORRIN-7 C(5)-METHYLTRANSFERASE"/>
    <property type="match status" value="1"/>
</dbReference>
<dbReference type="eggNOG" id="COG2242">
    <property type="taxonomic scope" value="Bacteria"/>
</dbReference>
<dbReference type="CDD" id="cd02440">
    <property type="entry name" value="AdoMet_MTases"/>
    <property type="match status" value="1"/>
</dbReference>
<sequence>MGTMTQAWAGPPVAVVGIGADGWAGLTAAARDAVLGAAVLFGSARQLSLVPEGDSQRVAWPSPLVPALPELFERHNGARVCVLASGDPMFYGIGVTLARLLGPAALRVLPQPSSASLACARLGWPLAETPVVSVVGRALAGVLPDLVHGRRILVLSADQDTPAALAELLARNGFGDSGLTLLEQLGGPGERLVTGTAKHWPYPPGDPLNIVAIDCVADPARPRATRVPGLPDELFGGDGQLTKHEVRALTLAALAPAPGELLWDIGGGSGSIAIEWCRTHPGCRAVTFERSAGRRQQIADNAAALGVPQVLVRGAAPAELMHESGAPDAVFLGGGLTQPGLFETCWAQLRQGGRLVANAVTAESESLLLSWAAAHGGALRKFQIYRAEPLGSFTTWRPQLPVTQWSVVKVHNAEPRNAVRE</sequence>
<dbReference type="KEGG" id="nbr:O3I_026700"/>
<reference evidence="7 8" key="1">
    <citation type="journal article" date="2012" name="J. Bacteriol.">
        <title>Complete genome sequence of Nocardia brasiliensis HUJEG-1.</title>
        <authorList>
            <person name="Vera-Cabrera L."/>
            <person name="Ortiz-Lopez R."/>
            <person name="Elizondo-Gonzalez R."/>
            <person name="Perez-Maya A.A."/>
            <person name="Ocampo-Candiani J."/>
        </authorList>
    </citation>
    <scope>NUCLEOTIDE SEQUENCE [LARGE SCALE GENOMIC DNA]</scope>
    <source>
        <strain evidence="8">ATCC 700358</strain>
    </source>
</reference>
<dbReference type="AlphaFoldDB" id="K0F1M0"/>
<comment type="pathway">
    <text evidence="1">Cofactor biosynthesis; adenosylcobalamin biosynthesis.</text>
</comment>
<dbReference type="InterPro" id="IPR006365">
    <property type="entry name" value="Cbl_synth_CobL"/>
</dbReference>
<dbReference type="CDD" id="cd11644">
    <property type="entry name" value="Precorrin-6Y-MT"/>
    <property type="match status" value="1"/>
</dbReference>
<dbReference type="eggNOG" id="COG2241">
    <property type="taxonomic scope" value="Bacteria"/>
</dbReference>
<dbReference type="InterPro" id="IPR035996">
    <property type="entry name" value="4pyrrol_Methylase_sf"/>
</dbReference>
<dbReference type="Pfam" id="PF00590">
    <property type="entry name" value="TP_methylase"/>
    <property type="match status" value="1"/>
</dbReference>
<dbReference type="HOGENOM" id="CLU_031955_0_0_11"/>
<evidence type="ECO:0000256" key="1">
    <source>
        <dbReference type="ARBA" id="ARBA00004953"/>
    </source>
</evidence>
<keyword evidence="8" id="KW-1185">Reference proteome</keyword>
<evidence type="ECO:0000256" key="2">
    <source>
        <dbReference type="ARBA" id="ARBA00022573"/>
    </source>
</evidence>
<gene>
    <name evidence="7" type="ORF">O3I_026700</name>
</gene>
<dbReference type="GO" id="GO:0032259">
    <property type="term" value="P:methylation"/>
    <property type="evidence" value="ECO:0007669"/>
    <property type="project" value="UniProtKB-KW"/>
</dbReference>
<dbReference type="RefSeq" id="WP_014986144.1">
    <property type="nucleotide sequence ID" value="NC_018681.1"/>
</dbReference>
<dbReference type="InterPro" id="IPR014777">
    <property type="entry name" value="4pyrrole_Mease_sub1"/>
</dbReference>
<dbReference type="InterPro" id="IPR014008">
    <property type="entry name" value="Cbl_synth_MTase_CbiT"/>
</dbReference>